<sequence>MSRSPENILLHLSPSEDQQIRGLFAELEARGFPRQQQTPHISLTFAPAIAPDVIQLASQLLPPLIPSKLRRVGTVVFGTKRKQTVAWLLEASDDLEIAARNISARNPEGRGPRWTPHLTLGLRLPREIVPDYIKALDELTSPHLRELTAAEAVYWRPRIQEETILAQAGIHLAP</sequence>
<keyword evidence="2" id="KW-1185">Reference proteome</keyword>
<gene>
    <name evidence="1" type="ORF">AUR04nite_31230</name>
</gene>
<dbReference type="RefSeq" id="WP_141366855.1">
    <property type="nucleotide sequence ID" value="NZ_BAAAJL010000010.1"/>
</dbReference>
<dbReference type="Proteomes" id="UP000316612">
    <property type="component" value="Unassembled WGS sequence"/>
</dbReference>
<organism evidence="1 2">
    <name type="scientific">Glutamicibacter uratoxydans</name>
    <name type="common">Arthrobacter uratoxydans</name>
    <dbReference type="NCBI Taxonomy" id="43667"/>
    <lineage>
        <taxon>Bacteria</taxon>
        <taxon>Bacillati</taxon>
        <taxon>Actinomycetota</taxon>
        <taxon>Actinomycetes</taxon>
        <taxon>Micrococcales</taxon>
        <taxon>Micrococcaceae</taxon>
        <taxon>Glutamicibacter</taxon>
    </lineage>
</organism>
<dbReference type="SUPFAM" id="SSF55144">
    <property type="entry name" value="LigT-like"/>
    <property type="match status" value="1"/>
</dbReference>
<dbReference type="Gene3D" id="3.90.1140.10">
    <property type="entry name" value="Cyclic phosphodiesterase"/>
    <property type="match status" value="1"/>
</dbReference>
<evidence type="ECO:0000313" key="1">
    <source>
        <dbReference type="EMBL" id="GED07591.1"/>
    </source>
</evidence>
<dbReference type="EMBL" id="BJNY01000022">
    <property type="protein sequence ID" value="GED07591.1"/>
    <property type="molecule type" value="Genomic_DNA"/>
</dbReference>
<dbReference type="GO" id="GO:0016874">
    <property type="term" value="F:ligase activity"/>
    <property type="evidence" value="ECO:0007669"/>
    <property type="project" value="UniProtKB-KW"/>
</dbReference>
<protein>
    <submittedName>
        <fullName evidence="1">2'-5' RNA ligase</fullName>
    </submittedName>
</protein>
<comment type="caution">
    <text evidence="1">The sequence shown here is derived from an EMBL/GenBank/DDBJ whole genome shotgun (WGS) entry which is preliminary data.</text>
</comment>
<name>A0A4Y4DYZ8_GLUUR</name>
<reference evidence="1 2" key="1">
    <citation type="submission" date="2019-06" db="EMBL/GenBank/DDBJ databases">
        <title>Whole genome shotgun sequence of Glutamicibacter uratoxydans NBRC 15515.</title>
        <authorList>
            <person name="Hosoyama A."/>
            <person name="Uohara A."/>
            <person name="Ohji S."/>
            <person name="Ichikawa N."/>
        </authorList>
    </citation>
    <scope>NUCLEOTIDE SEQUENCE [LARGE SCALE GENOMIC DNA]</scope>
    <source>
        <strain evidence="1 2">NBRC 15515</strain>
    </source>
</reference>
<proteinExistence type="predicted"/>
<dbReference type="OrthoDB" id="4425319at2"/>
<keyword evidence="1" id="KW-0436">Ligase</keyword>
<accession>A0A4Y4DYZ8</accession>
<evidence type="ECO:0000313" key="2">
    <source>
        <dbReference type="Proteomes" id="UP000316612"/>
    </source>
</evidence>
<dbReference type="Pfam" id="PF13563">
    <property type="entry name" value="2_5_RNA_ligase2"/>
    <property type="match status" value="1"/>
</dbReference>
<dbReference type="AlphaFoldDB" id="A0A4Y4DYZ8"/>
<dbReference type="InterPro" id="IPR009097">
    <property type="entry name" value="Cyclic_Pdiesterase"/>
</dbReference>